<name>A0A9N8Z5Y1_9GLOM</name>
<feature type="compositionally biased region" description="Basic and acidic residues" evidence="1">
    <location>
        <begin position="1280"/>
        <end position="1290"/>
    </location>
</feature>
<feature type="compositionally biased region" description="Basic and acidic residues" evidence="1">
    <location>
        <begin position="1202"/>
        <end position="1213"/>
    </location>
</feature>
<sequence length="1376" mass="156032">MSFEDNVWEFDETPQHPALLLPSPLVKQITECLDSQVDRLNLCLVHRAWSPTAIEVLWSEPVFKSPDSFLLFIRTVQQSKQCALRVHILNMCAPEEQEKHAFVPVLQSQREEHLVMQPMLMSKPNIIMNIIRLCENLESLKIYGWNLDDKHIYLLPQYCRRIKNIRIIGNAQITQQALYSLTNSLAKKLEVLDLDAEFNLSDNFADTLAIKCPNLKTLKFSTKTMSSRGFDMLAAKLYNLRKLVLQDCPNLTDDNLSHFIESNPDLTEIAVHGDLLTIKSFKTILCSLQNLRRLDLRCSPQSLIISHDTSWFMPISRGLLVLLLDCLPVDDELIHAVSNACKQLEKFGLSRCPYVTNASVKYVAENAKNLRFVNFLKCPKISEICLKDLGCSANNTLRELIVDSCGEFSREAIHWFAGTSPRLEKMEIHGLQSIIDSDLYKFSKEYNSNSQDSINLLRCTFEGENIKKLADYDISIPMEILNNTQHAHKDKLLNLLTPEHTKSSDSILINESIINDLACELGLNVDTLNNALKKVLAKSKFNSLLHPAAATAASATTVSHAPSRSHREKETENQVSISNKASKSNADNLEAKIKSGHTEKKLIDDKKPSFIEAQQKERTPPIKSPTSPKRKEWSNVLQKTKNGWSTIYVKLPGMYRSSPKEAQAPEASSPIVHEAIAANTEEHASPSSTSSEKNELFIKLNDIKKNEPVISSNVTSNVEDVLKISSDGTVKIPELETTYDVHHETVTGTAANSNTQSEKVEVTQSRLSTKPQTQSISDQLQNTPGRLENFEVKPSSSPAWNIQNDYEKDLGRWHVQNDYGEDLGGWHVQNDYGEDLGGWEEMGSTSMFDMNKAARNNTFDNMELDYSDENSLNQDSIVFNQSQQRETDIDEKKWPSLADASQIKDKDTKKGNDDLDAWGSSINFTSAWGTPKKWKSETEEVKVTTAPPAWNANDVYKLKSTPLPEPKYFKPKKVKSTNYDLDDREGWGPIPENCIPWTDQARQGYNHELIQEQNETIYHSKIEHKWINCTNKYNNSKENPEEDTRDPEDLDDTLKKGKRTRGDGNTWETIRDNTRAFESLEDNARKELEPIKAFSSIMQNLKADNYNKPNYERLGNPQWKTEEEWRKFVKHNKQASSNNNNLDIDPDNNNEIPILSENDDKEYDESDLEDTNRIKDTYEASLNESKEAKQEESLSPNIDSGHGSEEEALNDKTKMVPCRLEEDKDQIQRKDDKDLIDTSVVTTDESAISTINEKDDNKNSNHVVSEKSYKQEGITSNEQDSSKRSTSEKNAIDIPIEITIEVLGGGKQSLVVRKSDNLEQIVDEFCQKWQMKEYETSLQEAVKKKLKSKSKAKRSGSKTSLPCSNMTAIDSVMPIG</sequence>
<proteinExistence type="predicted"/>
<protein>
    <submittedName>
        <fullName evidence="2">5568_t:CDS:1</fullName>
    </submittedName>
</protein>
<dbReference type="Gene3D" id="3.80.10.10">
    <property type="entry name" value="Ribonuclease Inhibitor"/>
    <property type="match status" value="2"/>
</dbReference>
<comment type="caution">
    <text evidence="2">The sequence shown here is derived from an EMBL/GenBank/DDBJ whole genome shotgun (WGS) entry which is preliminary data.</text>
</comment>
<dbReference type="Proteomes" id="UP000789508">
    <property type="component" value="Unassembled WGS sequence"/>
</dbReference>
<feature type="compositionally biased region" description="Polar residues" evidence="1">
    <location>
        <begin position="573"/>
        <end position="587"/>
    </location>
</feature>
<dbReference type="PANTHER" id="PTHR13318:SF95">
    <property type="entry name" value="F-BOX PROTEIN YLR352W"/>
    <property type="match status" value="1"/>
</dbReference>
<organism evidence="2 3">
    <name type="scientific">Ambispora leptoticha</name>
    <dbReference type="NCBI Taxonomy" id="144679"/>
    <lineage>
        <taxon>Eukaryota</taxon>
        <taxon>Fungi</taxon>
        <taxon>Fungi incertae sedis</taxon>
        <taxon>Mucoromycota</taxon>
        <taxon>Glomeromycotina</taxon>
        <taxon>Glomeromycetes</taxon>
        <taxon>Archaeosporales</taxon>
        <taxon>Ambisporaceae</taxon>
        <taxon>Ambispora</taxon>
    </lineage>
</organism>
<evidence type="ECO:0000313" key="2">
    <source>
        <dbReference type="EMBL" id="CAG8471203.1"/>
    </source>
</evidence>
<dbReference type="InterPro" id="IPR032675">
    <property type="entry name" value="LRR_dom_sf"/>
</dbReference>
<dbReference type="GO" id="GO:0031146">
    <property type="term" value="P:SCF-dependent proteasomal ubiquitin-dependent protein catabolic process"/>
    <property type="evidence" value="ECO:0007669"/>
    <property type="project" value="TreeGrafter"/>
</dbReference>
<dbReference type="EMBL" id="CAJVPS010000264">
    <property type="protein sequence ID" value="CAG8471203.1"/>
    <property type="molecule type" value="Genomic_DNA"/>
</dbReference>
<feature type="region of interest" description="Disordered" evidence="1">
    <location>
        <begin position="1132"/>
        <end position="1213"/>
    </location>
</feature>
<reference evidence="2" key="1">
    <citation type="submission" date="2021-06" db="EMBL/GenBank/DDBJ databases">
        <authorList>
            <person name="Kallberg Y."/>
            <person name="Tangrot J."/>
            <person name="Rosling A."/>
        </authorList>
    </citation>
    <scope>NUCLEOTIDE SEQUENCE</scope>
    <source>
        <strain evidence="2">FL130A</strain>
    </source>
</reference>
<feature type="region of interest" description="Disordered" evidence="1">
    <location>
        <begin position="1346"/>
        <end position="1376"/>
    </location>
</feature>
<accession>A0A9N8Z5Y1</accession>
<gene>
    <name evidence="2" type="ORF">ALEPTO_LOCUS2020</name>
</gene>
<dbReference type="PANTHER" id="PTHR13318">
    <property type="entry name" value="PARTNER OF PAIRED, ISOFORM B-RELATED"/>
    <property type="match status" value="1"/>
</dbReference>
<dbReference type="SMART" id="SM00367">
    <property type="entry name" value="LRR_CC"/>
    <property type="match status" value="4"/>
</dbReference>
<feature type="compositionally biased region" description="Low complexity" evidence="1">
    <location>
        <begin position="552"/>
        <end position="562"/>
    </location>
</feature>
<feature type="compositionally biased region" description="Basic and acidic residues" evidence="1">
    <location>
        <begin position="589"/>
        <end position="620"/>
    </location>
</feature>
<feature type="compositionally biased region" description="Acidic residues" evidence="1">
    <location>
        <begin position="1040"/>
        <end position="1051"/>
    </location>
</feature>
<feature type="compositionally biased region" description="Acidic residues" evidence="1">
    <location>
        <begin position="1157"/>
        <end position="1169"/>
    </location>
</feature>
<feature type="compositionally biased region" description="Basic residues" evidence="1">
    <location>
        <begin position="1346"/>
        <end position="1356"/>
    </location>
</feature>
<dbReference type="SUPFAM" id="SSF52047">
    <property type="entry name" value="RNI-like"/>
    <property type="match status" value="1"/>
</dbReference>
<feature type="region of interest" description="Disordered" evidence="1">
    <location>
        <begin position="1033"/>
        <end position="1067"/>
    </location>
</feature>
<feature type="region of interest" description="Disordered" evidence="1">
    <location>
        <begin position="552"/>
        <end position="635"/>
    </location>
</feature>
<feature type="compositionally biased region" description="Basic and acidic residues" evidence="1">
    <location>
        <begin position="1170"/>
        <end position="1192"/>
    </location>
</feature>
<feature type="compositionally biased region" description="Low complexity" evidence="1">
    <location>
        <begin position="1138"/>
        <end position="1155"/>
    </location>
</feature>
<feature type="compositionally biased region" description="Basic and acidic residues" evidence="1">
    <location>
        <begin position="1252"/>
        <end position="1270"/>
    </location>
</feature>
<evidence type="ECO:0000256" key="1">
    <source>
        <dbReference type="SAM" id="MobiDB-lite"/>
    </source>
</evidence>
<dbReference type="InterPro" id="IPR006553">
    <property type="entry name" value="Leu-rich_rpt_Cys-con_subtyp"/>
</dbReference>
<dbReference type="GO" id="GO:0019005">
    <property type="term" value="C:SCF ubiquitin ligase complex"/>
    <property type="evidence" value="ECO:0007669"/>
    <property type="project" value="TreeGrafter"/>
</dbReference>
<evidence type="ECO:0000313" key="3">
    <source>
        <dbReference type="Proteomes" id="UP000789508"/>
    </source>
</evidence>
<dbReference type="OrthoDB" id="10257471at2759"/>
<keyword evidence="3" id="KW-1185">Reference proteome</keyword>
<feature type="region of interest" description="Disordered" evidence="1">
    <location>
        <begin position="1247"/>
        <end position="1290"/>
    </location>
</feature>